<dbReference type="PANTHER" id="PTHR10283">
    <property type="entry name" value="SOLUTE CARRIER FAMILY 13 MEMBER"/>
    <property type="match status" value="1"/>
</dbReference>
<keyword evidence="7 10" id="KW-1133">Transmembrane helix</keyword>
<dbReference type="GO" id="GO:0015141">
    <property type="term" value="F:succinate transmembrane transporter activity"/>
    <property type="evidence" value="ECO:0007669"/>
    <property type="project" value="UniProtKB-ARBA"/>
</dbReference>
<evidence type="ECO:0000313" key="12">
    <source>
        <dbReference type="Proteomes" id="UP000198860"/>
    </source>
</evidence>
<protein>
    <recommendedName>
        <fullName evidence="3">Sodium-dependent dicarboxylate transporter SdcS</fullName>
    </recommendedName>
    <alternativeName>
        <fullName evidence="9">Na(+)/dicarboxylate symporter</fullName>
    </alternativeName>
</protein>
<feature type="transmembrane region" description="Helical" evidence="10">
    <location>
        <begin position="271"/>
        <end position="293"/>
    </location>
</feature>
<feature type="transmembrane region" description="Helical" evidence="10">
    <location>
        <begin position="328"/>
        <end position="348"/>
    </location>
</feature>
<dbReference type="Pfam" id="PF00939">
    <property type="entry name" value="Na_sulph_symp"/>
    <property type="match status" value="1"/>
</dbReference>
<keyword evidence="4" id="KW-0813">Transport</keyword>
<dbReference type="PROSITE" id="PS01271">
    <property type="entry name" value="NA_SULFATE"/>
    <property type="match status" value="1"/>
</dbReference>
<evidence type="ECO:0000256" key="9">
    <source>
        <dbReference type="ARBA" id="ARBA00031174"/>
    </source>
</evidence>
<dbReference type="InterPro" id="IPR001898">
    <property type="entry name" value="SLC13A/DASS"/>
</dbReference>
<dbReference type="GO" id="GO:0005886">
    <property type="term" value="C:plasma membrane"/>
    <property type="evidence" value="ECO:0007669"/>
    <property type="project" value="TreeGrafter"/>
</dbReference>
<dbReference type="NCBIfam" id="TIGR00785">
    <property type="entry name" value="dass"/>
    <property type="match status" value="1"/>
</dbReference>
<accession>A0A1H0RLT1</accession>
<evidence type="ECO:0000256" key="1">
    <source>
        <dbReference type="ARBA" id="ARBA00004141"/>
    </source>
</evidence>
<feature type="transmembrane region" description="Helical" evidence="10">
    <location>
        <begin position="61"/>
        <end position="77"/>
    </location>
</feature>
<feature type="transmembrane region" description="Helical" evidence="10">
    <location>
        <begin position="449"/>
        <end position="467"/>
    </location>
</feature>
<dbReference type="EMBL" id="FNIZ01000015">
    <property type="protein sequence ID" value="SDP29948.1"/>
    <property type="molecule type" value="Genomic_DNA"/>
</dbReference>
<feature type="transmembrane region" description="Helical" evidence="10">
    <location>
        <begin position="354"/>
        <end position="370"/>
    </location>
</feature>
<feature type="transmembrane region" description="Helical" evidence="10">
    <location>
        <begin position="420"/>
        <end position="442"/>
    </location>
</feature>
<keyword evidence="6" id="KW-0769">Symport</keyword>
<name>A0A1H0RLT1_HALAD</name>
<sequence>MGAQSMLSGAWSRLWTMHYEAKNLLRFTVTGNGGGSSTVTQTNQKTEGHDPGPSFDTRQKVGLFLGPILFALTLLFLEADGLSQSAVAVLASTIWIATWWITEAIPIPATSLLPLILFPLTGGLDGGTTASSYGDNTIFLFMGGFLIALAMQKWNLHKRMALFIIASVGTSTEQIVLGFMVATGTLSMWISNTATAMMMVPIGMAVIYQASEQLKKKGETVDHDNFNFGKAVMLGVAYSASIGGLATLIGTPPNTIFKAVVEQTYGIEISFAGWMAFGVPLTILFLALAWFYLVKIAFPMKIKELPGGRKVIGEERRALGVMSVEEKIVMTVFAVTAVAWISRSFFLVHINENINDTMIAMSAAILLFLIPSKNKRGDYLLDWDTAKGLPWGILLLFGAGLAIAAGFQETGLAEWIGTQLTILEGVSLILIVVIVAALVIFLTEITSNTATATMMFPIMASLASAISVHPYSLMIAAGVAASCAFMLPVATPPNAVVFGSGYLRIPDMAKAGLWLNIAAVILITIAIYFYLPFVWGIDLTTFPDRFNS</sequence>
<dbReference type="PANTHER" id="PTHR10283:SF82">
    <property type="entry name" value="SOLUTE CARRIER FAMILY 13 MEMBER 2"/>
    <property type="match status" value="1"/>
</dbReference>
<comment type="similarity">
    <text evidence="2">Belongs to the SLC13A/DASS transporter (TC 2.A.47) family. NADC subfamily.</text>
</comment>
<evidence type="ECO:0000256" key="3">
    <source>
        <dbReference type="ARBA" id="ARBA00020150"/>
    </source>
</evidence>
<evidence type="ECO:0000256" key="8">
    <source>
        <dbReference type="ARBA" id="ARBA00023136"/>
    </source>
</evidence>
<evidence type="ECO:0000256" key="10">
    <source>
        <dbReference type="SAM" id="Phobius"/>
    </source>
</evidence>
<organism evidence="11 12">
    <name type="scientific">Halobacillus aidingensis</name>
    <dbReference type="NCBI Taxonomy" id="240303"/>
    <lineage>
        <taxon>Bacteria</taxon>
        <taxon>Bacillati</taxon>
        <taxon>Bacillota</taxon>
        <taxon>Bacilli</taxon>
        <taxon>Bacillales</taxon>
        <taxon>Bacillaceae</taxon>
        <taxon>Halobacillus</taxon>
    </lineage>
</organism>
<reference evidence="12" key="1">
    <citation type="submission" date="2016-10" db="EMBL/GenBank/DDBJ databases">
        <authorList>
            <person name="Varghese N."/>
            <person name="Submissions S."/>
        </authorList>
    </citation>
    <scope>NUCLEOTIDE SEQUENCE [LARGE SCALE GENOMIC DNA]</scope>
    <source>
        <strain evidence="12">CGMCC 1.3703</strain>
    </source>
</reference>
<dbReference type="InterPro" id="IPR031312">
    <property type="entry name" value="Na/sul_symport_CS"/>
</dbReference>
<feature type="transmembrane region" description="Helical" evidence="10">
    <location>
        <begin position="188"/>
        <end position="210"/>
    </location>
</feature>
<feature type="transmembrane region" description="Helical" evidence="10">
    <location>
        <begin position="137"/>
        <end position="154"/>
    </location>
</feature>
<proteinExistence type="inferred from homology"/>
<keyword evidence="8 10" id="KW-0472">Membrane</keyword>
<evidence type="ECO:0000256" key="6">
    <source>
        <dbReference type="ARBA" id="ARBA00022847"/>
    </source>
</evidence>
<evidence type="ECO:0000256" key="4">
    <source>
        <dbReference type="ARBA" id="ARBA00022448"/>
    </source>
</evidence>
<dbReference type="Proteomes" id="UP000198860">
    <property type="component" value="Unassembled WGS sequence"/>
</dbReference>
<feature type="transmembrane region" description="Helical" evidence="10">
    <location>
        <begin position="391"/>
        <end position="408"/>
    </location>
</feature>
<keyword evidence="12" id="KW-1185">Reference proteome</keyword>
<dbReference type="STRING" id="240303.SAMN05421677_11582"/>
<dbReference type="GO" id="GO:0015293">
    <property type="term" value="F:symporter activity"/>
    <property type="evidence" value="ECO:0007669"/>
    <property type="project" value="UniProtKB-KW"/>
</dbReference>
<dbReference type="CDD" id="cd01115">
    <property type="entry name" value="SLC13_permease"/>
    <property type="match status" value="1"/>
</dbReference>
<gene>
    <name evidence="11" type="ORF">SAMN05421677_11582</name>
</gene>
<feature type="transmembrane region" description="Helical" evidence="10">
    <location>
        <begin position="511"/>
        <end position="531"/>
    </location>
</feature>
<comment type="subcellular location">
    <subcellularLocation>
        <location evidence="1">Membrane</location>
        <topology evidence="1">Multi-pass membrane protein</topology>
    </subcellularLocation>
</comment>
<evidence type="ECO:0000313" key="11">
    <source>
        <dbReference type="EMBL" id="SDP29948.1"/>
    </source>
</evidence>
<keyword evidence="5 10" id="KW-0812">Transmembrane</keyword>
<feature type="transmembrane region" description="Helical" evidence="10">
    <location>
        <begin position="231"/>
        <end position="251"/>
    </location>
</feature>
<feature type="transmembrane region" description="Helical" evidence="10">
    <location>
        <begin position="89"/>
        <end position="117"/>
    </location>
</feature>
<dbReference type="AlphaFoldDB" id="A0A1H0RLT1"/>
<feature type="transmembrane region" description="Helical" evidence="10">
    <location>
        <begin position="161"/>
        <end position="182"/>
    </location>
</feature>
<feature type="transmembrane region" description="Helical" evidence="10">
    <location>
        <begin position="473"/>
        <end position="490"/>
    </location>
</feature>
<evidence type="ECO:0000256" key="7">
    <source>
        <dbReference type="ARBA" id="ARBA00022989"/>
    </source>
</evidence>
<evidence type="ECO:0000256" key="2">
    <source>
        <dbReference type="ARBA" id="ARBA00006772"/>
    </source>
</evidence>
<evidence type="ECO:0000256" key="5">
    <source>
        <dbReference type="ARBA" id="ARBA00022692"/>
    </source>
</evidence>